<keyword evidence="2" id="KW-0472">Membrane</keyword>
<dbReference type="OrthoDB" id="341259at2759"/>
<keyword evidence="2" id="KW-0812">Transmembrane</keyword>
<feature type="coiled-coil region" evidence="1">
    <location>
        <begin position="427"/>
        <end position="461"/>
    </location>
</feature>
<reference evidence="3" key="1">
    <citation type="submission" date="2019-04" db="EMBL/GenBank/DDBJ databases">
        <title>Sequencing of skin fungus with MAO and IRED activity.</title>
        <authorList>
            <person name="Marsaioli A.J."/>
            <person name="Bonatto J.M.C."/>
            <person name="Reis Junior O."/>
        </authorList>
    </citation>
    <scope>NUCLEOTIDE SEQUENCE</scope>
    <source>
        <strain evidence="3">30M1</strain>
    </source>
</reference>
<name>A0A9P4TFV1_CURKU</name>
<evidence type="ECO:0000313" key="4">
    <source>
        <dbReference type="Proteomes" id="UP000801428"/>
    </source>
</evidence>
<sequence>MPAGTDFFYIKHDRLLLAGLEKEVIDAGKGGRASADELERVRKLDGLLKIIKAESTERQKSRFEGVPGILSFCDELDALVGDQGHSVSSMPDVAEWLESKINTCNLNSKDCVLSRAISWGLLETVVLLLDCGADPDNSIDFCETFKNAKDVVPNFKETWELLMYYVQFPYMVLTTIEQYEKRREQQENKREEFAEIDHLARTLDESYYPGLPREVLEVRNHDQIVSHSKDTFKNYDNREKKVEDVDRTAFILMVPQLWLLRFDNVVVSAYTMPEGTEYSPDDFINGMYDYVRREYQIEGDEPAVYLSLIIAGFIDRFGEGYTHEGVDYPPPLDLFETRVVNLLLEVRSYIEKAPGGKSSFSSQEYRRERYFIHVISDLRSELAMIQYTLEQQERVLKQFPKDDGKDSAEERSWERERSSIKRASIVIESSQAKIRQYMERVEKIDRDAERIEKSIQDMLNLKRTHASIRDAHSSLIVSTAVIGFAVITVVFTPLAFLTALFALKIDGFEYLQVSGSDGVYHSGKIGGVFDATM</sequence>
<dbReference type="EMBL" id="SWKU01000008">
    <property type="protein sequence ID" value="KAF3004063.1"/>
    <property type="molecule type" value="Genomic_DNA"/>
</dbReference>
<evidence type="ECO:0008006" key="5">
    <source>
        <dbReference type="Google" id="ProtNLM"/>
    </source>
</evidence>
<feature type="transmembrane region" description="Helical" evidence="2">
    <location>
        <begin position="475"/>
        <end position="503"/>
    </location>
</feature>
<gene>
    <name evidence="3" type="ORF">E8E13_002262</name>
</gene>
<evidence type="ECO:0000256" key="1">
    <source>
        <dbReference type="SAM" id="Coils"/>
    </source>
</evidence>
<keyword evidence="2" id="KW-1133">Transmembrane helix</keyword>
<evidence type="ECO:0000256" key="2">
    <source>
        <dbReference type="SAM" id="Phobius"/>
    </source>
</evidence>
<dbReference type="AlphaFoldDB" id="A0A9P4TFV1"/>
<accession>A0A9P4TFV1</accession>
<protein>
    <recommendedName>
        <fullName evidence="5">Ankyrin repeat protein</fullName>
    </recommendedName>
</protein>
<proteinExistence type="predicted"/>
<comment type="caution">
    <text evidence="3">The sequence shown here is derived from an EMBL/GenBank/DDBJ whole genome shotgun (WGS) entry which is preliminary data.</text>
</comment>
<evidence type="ECO:0000313" key="3">
    <source>
        <dbReference type="EMBL" id="KAF3004063.1"/>
    </source>
</evidence>
<keyword evidence="1" id="KW-0175">Coiled coil</keyword>
<keyword evidence="4" id="KW-1185">Reference proteome</keyword>
<organism evidence="3 4">
    <name type="scientific">Curvularia kusanoi</name>
    <name type="common">Cochliobolus kusanoi</name>
    <dbReference type="NCBI Taxonomy" id="90978"/>
    <lineage>
        <taxon>Eukaryota</taxon>
        <taxon>Fungi</taxon>
        <taxon>Dikarya</taxon>
        <taxon>Ascomycota</taxon>
        <taxon>Pezizomycotina</taxon>
        <taxon>Dothideomycetes</taxon>
        <taxon>Pleosporomycetidae</taxon>
        <taxon>Pleosporales</taxon>
        <taxon>Pleosporineae</taxon>
        <taxon>Pleosporaceae</taxon>
        <taxon>Curvularia</taxon>
    </lineage>
</organism>
<dbReference type="Proteomes" id="UP000801428">
    <property type="component" value="Unassembled WGS sequence"/>
</dbReference>